<comment type="caution">
    <text evidence="14">The sequence shown here is derived from an EMBL/GenBank/DDBJ whole genome shotgun (WGS) entry which is preliminary data.</text>
</comment>
<dbReference type="Proteomes" id="UP000823561">
    <property type="component" value="Chromosome 14"/>
</dbReference>
<dbReference type="GO" id="GO:0008194">
    <property type="term" value="F:UDP-glycosyltransferase activity"/>
    <property type="evidence" value="ECO:0007669"/>
    <property type="project" value="TreeGrafter"/>
</dbReference>
<evidence type="ECO:0000256" key="6">
    <source>
        <dbReference type="ARBA" id="ARBA00022692"/>
    </source>
</evidence>
<evidence type="ECO:0000256" key="9">
    <source>
        <dbReference type="ARBA" id="ARBA00023034"/>
    </source>
</evidence>
<keyword evidence="15" id="KW-1185">Reference proteome</keyword>
<evidence type="ECO:0000256" key="12">
    <source>
        <dbReference type="ARBA" id="ARBA00023180"/>
    </source>
</evidence>
<name>A0AAV6GAE3_9TELE</name>
<keyword evidence="10" id="KW-0443">Lipid metabolism</keyword>
<proteinExistence type="inferred from homology"/>
<dbReference type="GO" id="GO:0006629">
    <property type="term" value="P:lipid metabolic process"/>
    <property type="evidence" value="ECO:0007669"/>
    <property type="project" value="UniProtKB-KW"/>
</dbReference>
<dbReference type="FunFam" id="3.90.550.50:FF:000001">
    <property type="entry name" value="Hexosyltransferase"/>
    <property type="match status" value="1"/>
</dbReference>
<keyword evidence="7" id="KW-0735">Signal-anchor</keyword>
<sequence>MIFYIPKKLKEYELPWQRFHSSPLCRPAEPETSDDSKSMPLFSSFRKVLFWLCLPCFLLAGLMVYVTLAVCLSMAPTHRPYHPQSILAINTMSVKFTAPGTTESPKYAAKPQGAFWRDRMDANKTGLWNRLQYKLDLWNSNIFRSVKARPQGVQMVASVRGRPCAFNLTSVETAMPGFYTLPLHIREFVLRMMCRDFPLLTDQPRLCHKETGRPPFLLLAIKSQDEHYEQRQVIRETWGQQGQLRGRRGRGGLVRRLFLLGRGGGSPNRTQEERLKQESEQHGDLLRWGFRDSFFNLTLKDVLFWGWLARHCSRARFIFKGDDDVFVRTPALLDYLQAQLDREEQKAAAGLTPDETLQNFLVGDVIQLARPILSKEVKYYIPEHLYTGTYPTYAGGGGVVYSGALALRLLKVSQRVALFPIDDIYVGMCLERLGVVPTHEPAFLTFDFPEGEEEESPCAYHSILLVHKRSPEAVRRLWAEILVPPPECLNTTLRVNPTHAPPKHMAHKQKQTQELDIMDFI</sequence>
<keyword evidence="4" id="KW-0328">Glycosyltransferase</keyword>
<dbReference type="Pfam" id="PF01762">
    <property type="entry name" value="Galactosyl_T"/>
    <property type="match status" value="1"/>
</dbReference>
<evidence type="ECO:0000256" key="1">
    <source>
        <dbReference type="ARBA" id="ARBA00004323"/>
    </source>
</evidence>
<evidence type="ECO:0000256" key="8">
    <source>
        <dbReference type="ARBA" id="ARBA00022989"/>
    </source>
</evidence>
<evidence type="ECO:0000313" key="15">
    <source>
        <dbReference type="Proteomes" id="UP000823561"/>
    </source>
</evidence>
<evidence type="ECO:0000256" key="7">
    <source>
        <dbReference type="ARBA" id="ARBA00022968"/>
    </source>
</evidence>
<evidence type="ECO:0000256" key="11">
    <source>
        <dbReference type="ARBA" id="ARBA00023136"/>
    </source>
</evidence>
<dbReference type="GO" id="GO:0006493">
    <property type="term" value="P:protein O-linked glycosylation"/>
    <property type="evidence" value="ECO:0007669"/>
    <property type="project" value="TreeGrafter"/>
</dbReference>
<evidence type="ECO:0008006" key="16">
    <source>
        <dbReference type="Google" id="ProtNLM"/>
    </source>
</evidence>
<dbReference type="GO" id="GO:0000139">
    <property type="term" value="C:Golgi membrane"/>
    <property type="evidence" value="ECO:0007669"/>
    <property type="project" value="UniProtKB-SubCell"/>
</dbReference>
<dbReference type="Gene3D" id="3.90.550.50">
    <property type="match status" value="1"/>
</dbReference>
<comment type="pathway">
    <text evidence="2">Protein modification; protein glycosylation.</text>
</comment>
<comment type="similarity">
    <text evidence="3">Belongs to the glycosyltransferase 31 family.</text>
</comment>
<dbReference type="InterPro" id="IPR002659">
    <property type="entry name" value="Glyco_trans_31"/>
</dbReference>
<protein>
    <recommendedName>
        <fullName evidence="16">Hexosyltransferase</fullName>
    </recommendedName>
</protein>
<feature type="transmembrane region" description="Helical" evidence="13">
    <location>
        <begin position="48"/>
        <end position="75"/>
    </location>
</feature>
<gene>
    <name evidence="14" type="ORF">AALO_G00193360</name>
</gene>
<keyword evidence="12" id="KW-0325">Glycoprotein</keyword>
<keyword evidence="5" id="KW-0808">Transferase</keyword>
<evidence type="ECO:0000256" key="4">
    <source>
        <dbReference type="ARBA" id="ARBA00022676"/>
    </source>
</evidence>
<dbReference type="AlphaFoldDB" id="A0AAV6GAE3"/>
<dbReference type="GO" id="GO:0016758">
    <property type="term" value="F:hexosyltransferase activity"/>
    <property type="evidence" value="ECO:0007669"/>
    <property type="project" value="InterPro"/>
</dbReference>
<comment type="subcellular location">
    <subcellularLocation>
        <location evidence="1">Golgi apparatus membrane</location>
        <topology evidence="1">Single-pass type II membrane protein</topology>
    </subcellularLocation>
</comment>
<evidence type="ECO:0000256" key="3">
    <source>
        <dbReference type="ARBA" id="ARBA00008661"/>
    </source>
</evidence>
<dbReference type="PANTHER" id="PTHR11214:SF234">
    <property type="entry name" value="HEXOSYLTRANSFERASE"/>
    <property type="match status" value="1"/>
</dbReference>
<evidence type="ECO:0000256" key="5">
    <source>
        <dbReference type="ARBA" id="ARBA00022679"/>
    </source>
</evidence>
<evidence type="ECO:0000313" key="14">
    <source>
        <dbReference type="EMBL" id="KAG5270501.1"/>
    </source>
</evidence>
<evidence type="ECO:0000256" key="13">
    <source>
        <dbReference type="SAM" id="Phobius"/>
    </source>
</evidence>
<organism evidence="14 15">
    <name type="scientific">Alosa alosa</name>
    <name type="common">allis shad</name>
    <dbReference type="NCBI Taxonomy" id="278164"/>
    <lineage>
        <taxon>Eukaryota</taxon>
        <taxon>Metazoa</taxon>
        <taxon>Chordata</taxon>
        <taxon>Craniata</taxon>
        <taxon>Vertebrata</taxon>
        <taxon>Euteleostomi</taxon>
        <taxon>Actinopterygii</taxon>
        <taxon>Neopterygii</taxon>
        <taxon>Teleostei</taxon>
        <taxon>Clupei</taxon>
        <taxon>Clupeiformes</taxon>
        <taxon>Clupeoidei</taxon>
        <taxon>Clupeidae</taxon>
        <taxon>Alosa</taxon>
    </lineage>
</organism>
<keyword evidence="11 13" id="KW-0472">Membrane</keyword>
<dbReference type="GO" id="GO:0030311">
    <property type="term" value="P:poly-N-acetyllactosamine biosynthetic process"/>
    <property type="evidence" value="ECO:0007669"/>
    <property type="project" value="TreeGrafter"/>
</dbReference>
<evidence type="ECO:0000256" key="10">
    <source>
        <dbReference type="ARBA" id="ARBA00023098"/>
    </source>
</evidence>
<dbReference type="EMBL" id="JADWDJ010000014">
    <property type="protein sequence ID" value="KAG5270501.1"/>
    <property type="molecule type" value="Genomic_DNA"/>
</dbReference>
<keyword evidence="6 13" id="KW-0812">Transmembrane</keyword>
<accession>A0AAV6GAE3</accession>
<evidence type="ECO:0000256" key="2">
    <source>
        <dbReference type="ARBA" id="ARBA00004922"/>
    </source>
</evidence>
<reference evidence="14" key="1">
    <citation type="submission" date="2020-10" db="EMBL/GenBank/DDBJ databases">
        <title>Chromosome-scale genome assembly of the Allis shad, Alosa alosa.</title>
        <authorList>
            <person name="Margot Z."/>
            <person name="Christophe K."/>
            <person name="Cabau C."/>
            <person name="Louis A."/>
            <person name="Berthelot C."/>
            <person name="Parey E."/>
            <person name="Roest Crollius H."/>
            <person name="Montfort J."/>
            <person name="Robinson-Rechavi M."/>
            <person name="Bucao C."/>
            <person name="Bouchez O."/>
            <person name="Gislard M."/>
            <person name="Lluch J."/>
            <person name="Milhes M."/>
            <person name="Lampietro C."/>
            <person name="Lopez Roques C."/>
            <person name="Donnadieu C."/>
            <person name="Braasch I."/>
            <person name="Desvignes T."/>
            <person name="Postlethwait J."/>
            <person name="Bobe J."/>
            <person name="Guiguen Y."/>
        </authorList>
    </citation>
    <scope>NUCLEOTIDE SEQUENCE</scope>
    <source>
        <strain evidence="14">M-15738</strain>
        <tissue evidence="14">Blood</tissue>
    </source>
</reference>
<keyword evidence="8 13" id="KW-1133">Transmembrane helix</keyword>
<keyword evidence="9" id="KW-0333">Golgi apparatus</keyword>
<dbReference type="PANTHER" id="PTHR11214">
    <property type="entry name" value="BETA-1,3-N-ACETYLGLUCOSAMINYLTRANSFERASE"/>
    <property type="match status" value="1"/>
</dbReference>